<evidence type="ECO:0000313" key="2">
    <source>
        <dbReference type="Proteomes" id="UP000814033"/>
    </source>
</evidence>
<dbReference type="EMBL" id="MU275974">
    <property type="protein sequence ID" value="KAI0044707.1"/>
    <property type="molecule type" value="Genomic_DNA"/>
</dbReference>
<sequence>MRHSYVEWASPVVRIFQRSAPRPYRFHWDAAPRRNVYHLSMALRRAVIVAIPYMFAQREFYVAVGAASYPSTGAGTLVSISALSRACFLSSSLVTLTGVLFYASVTLRHPL</sequence>
<protein>
    <submittedName>
        <fullName evidence="1">Uncharacterized protein</fullName>
    </submittedName>
</protein>
<comment type="caution">
    <text evidence="1">The sequence shown here is derived from an EMBL/GenBank/DDBJ whole genome shotgun (WGS) entry which is preliminary data.</text>
</comment>
<reference evidence="1" key="1">
    <citation type="submission" date="2021-02" db="EMBL/GenBank/DDBJ databases">
        <authorList>
            <consortium name="DOE Joint Genome Institute"/>
            <person name="Ahrendt S."/>
            <person name="Looney B.P."/>
            <person name="Miyauchi S."/>
            <person name="Morin E."/>
            <person name="Drula E."/>
            <person name="Courty P.E."/>
            <person name="Chicoki N."/>
            <person name="Fauchery L."/>
            <person name="Kohler A."/>
            <person name="Kuo A."/>
            <person name="Labutti K."/>
            <person name="Pangilinan J."/>
            <person name="Lipzen A."/>
            <person name="Riley R."/>
            <person name="Andreopoulos W."/>
            <person name="He G."/>
            <person name="Johnson J."/>
            <person name="Barry K.W."/>
            <person name="Grigoriev I.V."/>
            <person name="Nagy L."/>
            <person name="Hibbett D."/>
            <person name="Henrissat B."/>
            <person name="Matheny P.B."/>
            <person name="Labbe J."/>
            <person name="Martin F."/>
        </authorList>
    </citation>
    <scope>NUCLEOTIDE SEQUENCE</scope>
    <source>
        <strain evidence="1">FP105234-sp</strain>
    </source>
</reference>
<dbReference type="Proteomes" id="UP000814033">
    <property type="component" value="Unassembled WGS sequence"/>
</dbReference>
<evidence type="ECO:0000313" key="1">
    <source>
        <dbReference type="EMBL" id="KAI0044707.1"/>
    </source>
</evidence>
<accession>A0ACB8RLP3</accession>
<reference evidence="1" key="2">
    <citation type="journal article" date="2022" name="New Phytol.">
        <title>Evolutionary transition to the ectomycorrhizal habit in the genomes of a hyperdiverse lineage of mushroom-forming fungi.</title>
        <authorList>
            <person name="Looney B."/>
            <person name="Miyauchi S."/>
            <person name="Morin E."/>
            <person name="Drula E."/>
            <person name="Courty P.E."/>
            <person name="Kohler A."/>
            <person name="Kuo A."/>
            <person name="LaButti K."/>
            <person name="Pangilinan J."/>
            <person name="Lipzen A."/>
            <person name="Riley R."/>
            <person name="Andreopoulos W."/>
            <person name="He G."/>
            <person name="Johnson J."/>
            <person name="Nolan M."/>
            <person name="Tritt A."/>
            <person name="Barry K.W."/>
            <person name="Grigoriev I.V."/>
            <person name="Nagy L.G."/>
            <person name="Hibbett D."/>
            <person name="Henrissat B."/>
            <person name="Matheny P.B."/>
            <person name="Labbe J."/>
            <person name="Martin F.M."/>
        </authorList>
    </citation>
    <scope>NUCLEOTIDE SEQUENCE</scope>
    <source>
        <strain evidence="1">FP105234-sp</strain>
    </source>
</reference>
<organism evidence="1 2">
    <name type="scientific">Auriscalpium vulgare</name>
    <dbReference type="NCBI Taxonomy" id="40419"/>
    <lineage>
        <taxon>Eukaryota</taxon>
        <taxon>Fungi</taxon>
        <taxon>Dikarya</taxon>
        <taxon>Basidiomycota</taxon>
        <taxon>Agaricomycotina</taxon>
        <taxon>Agaricomycetes</taxon>
        <taxon>Russulales</taxon>
        <taxon>Auriscalpiaceae</taxon>
        <taxon>Auriscalpium</taxon>
    </lineage>
</organism>
<proteinExistence type="predicted"/>
<keyword evidence="2" id="KW-1185">Reference proteome</keyword>
<gene>
    <name evidence="1" type="ORF">FA95DRAFT_226181</name>
</gene>
<name>A0ACB8RLP3_9AGAM</name>